<dbReference type="InterPro" id="IPR036565">
    <property type="entry name" value="Mur-like_cat_sf"/>
</dbReference>
<name>A0ABT1T0U8_9SPHI</name>
<comment type="pathway">
    <text evidence="3">Cofactor biosynthesis; tetrahydrofolylpolyglutamate biosynthesis.</text>
</comment>
<dbReference type="Gene3D" id="3.90.190.20">
    <property type="entry name" value="Mur ligase, C-terminal domain"/>
    <property type="match status" value="1"/>
</dbReference>
<keyword evidence="25" id="KW-1185">Reference proteome</keyword>
<organism evidence="24 25">
    <name type="scientific">Mucilaginibacter aquariorum</name>
    <dbReference type="NCBI Taxonomy" id="2967225"/>
    <lineage>
        <taxon>Bacteria</taxon>
        <taxon>Pseudomonadati</taxon>
        <taxon>Bacteroidota</taxon>
        <taxon>Sphingobacteriia</taxon>
        <taxon>Sphingobacteriales</taxon>
        <taxon>Sphingobacteriaceae</taxon>
        <taxon>Mucilaginibacter</taxon>
    </lineage>
</organism>
<evidence type="ECO:0000256" key="8">
    <source>
        <dbReference type="ARBA" id="ARBA00022598"/>
    </source>
</evidence>
<evidence type="ECO:0000256" key="1">
    <source>
        <dbReference type="ARBA" id="ARBA00002714"/>
    </source>
</evidence>
<evidence type="ECO:0000256" key="18">
    <source>
        <dbReference type="ARBA" id="ARBA00047808"/>
    </source>
</evidence>
<dbReference type="EC" id="6.3.2.12" evidence="5"/>
<comment type="catalytic activity">
    <reaction evidence="17">
        <text>(6S)-5,6,7,8-tetrahydrofolyl-(gamma-L-Glu)(n) + L-glutamate + ATP = (6S)-5,6,7,8-tetrahydrofolyl-(gamma-L-Glu)(n+1) + ADP + phosphate + H(+)</text>
        <dbReference type="Rhea" id="RHEA:10580"/>
        <dbReference type="Rhea" id="RHEA-COMP:14738"/>
        <dbReference type="Rhea" id="RHEA-COMP:14740"/>
        <dbReference type="ChEBI" id="CHEBI:15378"/>
        <dbReference type="ChEBI" id="CHEBI:29985"/>
        <dbReference type="ChEBI" id="CHEBI:30616"/>
        <dbReference type="ChEBI" id="CHEBI:43474"/>
        <dbReference type="ChEBI" id="CHEBI:141005"/>
        <dbReference type="ChEBI" id="CHEBI:456216"/>
        <dbReference type="EC" id="6.3.2.17"/>
    </reaction>
</comment>
<dbReference type="RefSeq" id="WP_256538348.1">
    <property type="nucleotide sequence ID" value="NZ_JANHOH010000001.1"/>
</dbReference>
<evidence type="ECO:0000256" key="21">
    <source>
        <dbReference type="PIRNR" id="PIRNR001563"/>
    </source>
</evidence>
<evidence type="ECO:0000256" key="2">
    <source>
        <dbReference type="ARBA" id="ARBA00004799"/>
    </source>
</evidence>
<comment type="function">
    <text evidence="1">Functions in two distinct reactions of the de novo folate biosynthetic pathway. Catalyzes the addition of a glutamate residue to dihydropteroate (7,8-dihydropteroate or H2Pte) to form dihydrofolate (7,8-dihydrofolate monoglutamate or H2Pte-Glu). Also catalyzes successive additions of L-glutamate to tetrahydrofolate or 10-formyltetrahydrofolate or 5,10-methylenetetrahydrofolate, leading to folylpolyglutamate derivatives.</text>
</comment>
<evidence type="ECO:0000256" key="7">
    <source>
        <dbReference type="ARBA" id="ARBA00019357"/>
    </source>
</evidence>
<comment type="caution">
    <text evidence="24">The sequence shown here is derived from an EMBL/GenBank/DDBJ whole genome shotgun (WGS) entry which is preliminary data.</text>
</comment>
<evidence type="ECO:0000256" key="12">
    <source>
        <dbReference type="ARBA" id="ARBA00022842"/>
    </source>
</evidence>
<evidence type="ECO:0000313" key="25">
    <source>
        <dbReference type="Proteomes" id="UP001204376"/>
    </source>
</evidence>
<dbReference type="PROSITE" id="PS01012">
    <property type="entry name" value="FOLYLPOLYGLU_SYNT_2"/>
    <property type="match status" value="1"/>
</dbReference>
<comment type="catalytic activity">
    <reaction evidence="19">
        <text>(6R)-5,10-methylenetetrahydrofolyl-(gamma-L-Glu)(n) + L-glutamate + ATP = (6R)-5,10-methylenetetrahydrofolyl-(gamma-L-Glu)(n+1) + ADP + phosphate + H(+)</text>
        <dbReference type="Rhea" id="RHEA:51912"/>
        <dbReference type="Rhea" id="RHEA-COMP:13257"/>
        <dbReference type="Rhea" id="RHEA-COMP:13258"/>
        <dbReference type="ChEBI" id="CHEBI:15378"/>
        <dbReference type="ChEBI" id="CHEBI:29985"/>
        <dbReference type="ChEBI" id="CHEBI:30616"/>
        <dbReference type="ChEBI" id="CHEBI:43474"/>
        <dbReference type="ChEBI" id="CHEBI:136572"/>
        <dbReference type="ChEBI" id="CHEBI:456216"/>
        <dbReference type="EC" id="6.3.2.17"/>
    </reaction>
</comment>
<protein>
    <recommendedName>
        <fullName evidence="7">Dihydrofolate synthase/folylpolyglutamate synthase</fullName>
        <ecNumber evidence="5">6.3.2.12</ecNumber>
        <ecNumber evidence="6">6.3.2.17</ecNumber>
    </recommendedName>
    <alternativeName>
        <fullName evidence="16">Folylpoly-gamma-glutamate synthetase-dihydrofolate synthetase</fullName>
    </alternativeName>
    <alternativeName>
        <fullName evidence="14">Folylpolyglutamate synthetase</fullName>
    </alternativeName>
    <alternativeName>
        <fullName evidence="15">Tetrahydrofolylpolyglutamate synthase</fullName>
    </alternativeName>
</protein>
<dbReference type="EMBL" id="JANHOH010000001">
    <property type="protein sequence ID" value="MCQ6958167.1"/>
    <property type="molecule type" value="Genomic_DNA"/>
</dbReference>
<comment type="similarity">
    <text evidence="4 21">Belongs to the folylpolyglutamate synthase family.</text>
</comment>
<dbReference type="InterPro" id="IPR036615">
    <property type="entry name" value="Mur_ligase_C_dom_sf"/>
</dbReference>
<keyword evidence="11 21" id="KW-0067">ATP-binding</keyword>
<dbReference type="InterPro" id="IPR013221">
    <property type="entry name" value="Mur_ligase_cen"/>
</dbReference>
<evidence type="ECO:0000256" key="15">
    <source>
        <dbReference type="ARBA" id="ARBA00030592"/>
    </source>
</evidence>
<feature type="domain" description="Mur ligase C-terminal" evidence="22">
    <location>
        <begin position="305"/>
        <end position="422"/>
    </location>
</feature>
<evidence type="ECO:0000256" key="19">
    <source>
        <dbReference type="ARBA" id="ARBA00049035"/>
    </source>
</evidence>
<comment type="catalytic activity">
    <reaction evidence="18">
        <text>10-formyltetrahydrofolyl-(gamma-L-Glu)(n) + L-glutamate + ATP = 10-formyltetrahydrofolyl-(gamma-L-Glu)(n+1) + ADP + phosphate + H(+)</text>
        <dbReference type="Rhea" id="RHEA:51904"/>
        <dbReference type="Rhea" id="RHEA-COMP:13088"/>
        <dbReference type="Rhea" id="RHEA-COMP:14300"/>
        <dbReference type="ChEBI" id="CHEBI:15378"/>
        <dbReference type="ChEBI" id="CHEBI:29985"/>
        <dbReference type="ChEBI" id="CHEBI:30616"/>
        <dbReference type="ChEBI" id="CHEBI:43474"/>
        <dbReference type="ChEBI" id="CHEBI:134413"/>
        <dbReference type="ChEBI" id="CHEBI:456216"/>
        <dbReference type="EC" id="6.3.2.17"/>
    </reaction>
</comment>
<dbReference type="SUPFAM" id="SSF53623">
    <property type="entry name" value="MurD-like peptide ligases, catalytic domain"/>
    <property type="match status" value="1"/>
</dbReference>
<evidence type="ECO:0000256" key="14">
    <source>
        <dbReference type="ARBA" id="ARBA00030048"/>
    </source>
</evidence>
<dbReference type="NCBIfam" id="TIGR01499">
    <property type="entry name" value="folC"/>
    <property type="match status" value="1"/>
</dbReference>
<dbReference type="Pfam" id="PF02875">
    <property type="entry name" value="Mur_ligase_C"/>
    <property type="match status" value="1"/>
</dbReference>
<feature type="domain" description="Mur ligase central" evidence="23">
    <location>
        <begin position="51"/>
        <end position="274"/>
    </location>
</feature>
<dbReference type="PIRSF" id="PIRSF001563">
    <property type="entry name" value="Folylpolyglu_synth"/>
    <property type="match status" value="1"/>
</dbReference>
<dbReference type="InterPro" id="IPR001645">
    <property type="entry name" value="Folylpolyglutamate_synth"/>
</dbReference>
<dbReference type="InterPro" id="IPR018109">
    <property type="entry name" value="Folylpolyglutamate_synth_CS"/>
</dbReference>
<evidence type="ECO:0000256" key="5">
    <source>
        <dbReference type="ARBA" id="ARBA00013023"/>
    </source>
</evidence>
<evidence type="ECO:0000256" key="11">
    <source>
        <dbReference type="ARBA" id="ARBA00022840"/>
    </source>
</evidence>
<evidence type="ECO:0000256" key="10">
    <source>
        <dbReference type="ARBA" id="ARBA00022741"/>
    </source>
</evidence>
<proteinExistence type="inferred from homology"/>
<dbReference type="Proteomes" id="UP001204376">
    <property type="component" value="Unassembled WGS sequence"/>
</dbReference>
<dbReference type="PANTHER" id="PTHR11136:SF0">
    <property type="entry name" value="DIHYDROFOLATE SYNTHETASE-RELATED"/>
    <property type="match status" value="1"/>
</dbReference>
<evidence type="ECO:0000256" key="4">
    <source>
        <dbReference type="ARBA" id="ARBA00008276"/>
    </source>
</evidence>
<keyword evidence="9" id="KW-0479">Metal-binding</keyword>
<evidence type="ECO:0000256" key="17">
    <source>
        <dbReference type="ARBA" id="ARBA00047493"/>
    </source>
</evidence>
<accession>A0ABT1T0U8</accession>
<evidence type="ECO:0000313" key="24">
    <source>
        <dbReference type="EMBL" id="MCQ6958167.1"/>
    </source>
</evidence>
<gene>
    <name evidence="24" type="ORF">NPE20_09370</name>
</gene>
<dbReference type="PANTHER" id="PTHR11136">
    <property type="entry name" value="FOLYLPOLYGLUTAMATE SYNTHASE-RELATED"/>
    <property type="match status" value="1"/>
</dbReference>
<evidence type="ECO:0000256" key="20">
    <source>
        <dbReference type="ARBA" id="ARBA00049161"/>
    </source>
</evidence>
<reference evidence="24 25" key="1">
    <citation type="submission" date="2022-07" db="EMBL/GenBank/DDBJ databases">
        <title>Mucilaginibacter sp. JC4.</title>
        <authorList>
            <person name="Le V."/>
            <person name="Ko S.-R."/>
            <person name="Ahn C.-Y."/>
            <person name="Oh H.-M."/>
        </authorList>
    </citation>
    <scope>NUCLEOTIDE SEQUENCE [LARGE SCALE GENOMIC DNA]</scope>
    <source>
        <strain evidence="24 25">JC4</strain>
    </source>
</reference>
<dbReference type="Gene3D" id="3.40.1190.10">
    <property type="entry name" value="Mur-like, catalytic domain"/>
    <property type="match status" value="1"/>
</dbReference>
<evidence type="ECO:0000256" key="3">
    <source>
        <dbReference type="ARBA" id="ARBA00005150"/>
    </source>
</evidence>
<evidence type="ECO:0000256" key="13">
    <source>
        <dbReference type="ARBA" id="ARBA00022909"/>
    </source>
</evidence>
<keyword evidence="8 21" id="KW-0436">Ligase</keyword>
<dbReference type="SUPFAM" id="SSF53244">
    <property type="entry name" value="MurD-like peptide ligases, peptide-binding domain"/>
    <property type="match status" value="1"/>
</dbReference>
<keyword evidence="10 21" id="KW-0547">Nucleotide-binding</keyword>
<keyword evidence="13" id="KW-0289">Folate biosynthesis</keyword>
<sequence>MDYNQTLDYLYTQLPVFTRVGASAYKEDLTNTIALLNILDNPEHKFKSVHVGGTNGKGSTSHMLAAILQVAGYKTGLYTSPHLKDFRERIRINGAMISEQTVIDFVANYRPDFERIQPSFFEMTVALAFDVFAKEQVDIAIVEVGLGGRLDSTNVINPLLSIITNIGWDHMNLLGDTLQKIAAEKAGIIKPSTPVIIGEYQPEVADVFINKAKQQNAEIVFASEDKSEVQIQSSKEHLEFLEITVPQSPHPSLYIRLDLPGTYQLNNIRTVLTAVDELRKQGFNITDEHIATALKQVKTLTGLHGRWEVLNRNPLTICDTGHNPEGITEVLKNIASVNYEHLHFVIGMVNDKDISKVLSMLPTRATYYFCRPDIPRGLEAENIKEKAAGFGLHGEAYGSVKAALQAAQANATDKDLVFIGGSTFIVAEVV</sequence>
<evidence type="ECO:0000256" key="6">
    <source>
        <dbReference type="ARBA" id="ARBA00013025"/>
    </source>
</evidence>
<evidence type="ECO:0000259" key="22">
    <source>
        <dbReference type="Pfam" id="PF02875"/>
    </source>
</evidence>
<evidence type="ECO:0000256" key="9">
    <source>
        <dbReference type="ARBA" id="ARBA00022723"/>
    </source>
</evidence>
<dbReference type="InterPro" id="IPR004101">
    <property type="entry name" value="Mur_ligase_C"/>
</dbReference>
<comment type="catalytic activity">
    <reaction evidence="20">
        <text>7,8-dihydropteroate + L-glutamate + ATP = 7,8-dihydrofolate + ADP + phosphate + H(+)</text>
        <dbReference type="Rhea" id="RHEA:23584"/>
        <dbReference type="ChEBI" id="CHEBI:15378"/>
        <dbReference type="ChEBI" id="CHEBI:17839"/>
        <dbReference type="ChEBI" id="CHEBI:29985"/>
        <dbReference type="ChEBI" id="CHEBI:30616"/>
        <dbReference type="ChEBI" id="CHEBI:43474"/>
        <dbReference type="ChEBI" id="CHEBI:57451"/>
        <dbReference type="ChEBI" id="CHEBI:456216"/>
        <dbReference type="EC" id="6.3.2.12"/>
    </reaction>
</comment>
<keyword evidence="12" id="KW-0460">Magnesium</keyword>
<evidence type="ECO:0000259" key="23">
    <source>
        <dbReference type="Pfam" id="PF08245"/>
    </source>
</evidence>
<dbReference type="EC" id="6.3.2.17" evidence="6"/>
<evidence type="ECO:0000256" key="16">
    <source>
        <dbReference type="ARBA" id="ARBA00032510"/>
    </source>
</evidence>
<dbReference type="Pfam" id="PF08245">
    <property type="entry name" value="Mur_ligase_M"/>
    <property type="match status" value="1"/>
</dbReference>
<comment type="pathway">
    <text evidence="2">Cofactor biosynthesis; tetrahydrofolate biosynthesis; 7,8-dihydrofolate from 2-amino-4-hydroxy-6-hydroxymethyl-7,8-dihydropteridine diphosphate and 4-aminobenzoate: step 2/2.</text>
</comment>